<protein>
    <recommendedName>
        <fullName evidence="11">O-fucosyltransferase family protein</fullName>
    </recommendedName>
</protein>
<keyword evidence="7" id="KW-0472">Membrane</keyword>
<dbReference type="Pfam" id="PF10250">
    <property type="entry name" value="O-FucT"/>
    <property type="match status" value="1"/>
</dbReference>
<evidence type="ECO:0000256" key="4">
    <source>
        <dbReference type="ARBA" id="ARBA00022679"/>
    </source>
</evidence>
<dbReference type="InterPro" id="IPR019378">
    <property type="entry name" value="GDP-Fuc_O-FucTrfase"/>
</dbReference>
<keyword evidence="8" id="KW-0325">Glycoprotein</keyword>
<evidence type="ECO:0000313" key="13">
    <source>
        <dbReference type="EMBL" id="CAD1827729.1"/>
    </source>
</evidence>
<gene>
    <name evidence="13" type="ORF">CB5_LOCUS10940</name>
</gene>
<dbReference type="CDD" id="cd11299">
    <property type="entry name" value="O-FucT_plant"/>
    <property type="match status" value="1"/>
</dbReference>
<comment type="subcellular location">
    <subcellularLocation>
        <location evidence="1">Membrane</location>
        <topology evidence="1">Single-pass membrane protein</topology>
    </subcellularLocation>
</comment>
<keyword evidence="5" id="KW-0812">Transmembrane</keyword>
<feature type="compositionally biased region" description="Low complexity" evidence="12">
    <location>
        <begin position="71"/>
        <end position="91"/>
    </location>
</feature>
<dbReference type="PANTHER" id="PTHR31933">
    <property type="entry name" value="O-FUCOSYLTRANSFERASE 2-RELATED"/>
    <property type="match status" value="1"/>
</dbReference>
<feature type="compositionally biased region" description="Basic residues" evidence="12">
    <location>
        <begin position="13"/>
        <end position="25"/>
    </location>
</feature>
<keyword evidence="4" id="KW-0808">Transferase</keyword>
<evidence type="ECO:0000256" key="6">
    <source>
        <dbReference type="ARBA" id="ARBA00022989"/>
    </source>
</evidence>
<dbReference type="GO" id="GO:0006004">
    <property type="term" value="P:fucose metabolic process"/>
    <property type="evidence" value="ECO:0007669"/>
    <property type="project" value="UniProtKB-KW"/>
</dbReference>
<dbReference type="PANTHER" id="PTHR31933:SF1">
    <property type="entry name" value="PROTEIN PECTIC ARABINOGALACTAN SYNTHESIS-RELATED"/>
    <property type="match status" value="1"/>
</dbReference>
<name>A0A6V7PA73_ANACO</name>
<evidence type="ECO:0000256" key="10">
    <source>
        <dbReference type="ARBA" id="ARBA00023277"/>
    </source>
</evidence>
<sequence>MRSDRASPLGVHGRPRRRRRRRRLPVKRDAAASTPSSPPPHSAAPPPPPPPMTTTAAEAEEDAIGIGIGTGTSSPTTTTTASSPHTSSSTSPSPPIAPLPRGSAVALRAPLLPDLARHPRLAPLRRVLALPSLWIRLNAPYLCRKDGITLRCPRAKEPPSLWENPYAATTSWKPCAERHDNGVSDLPPENETSGYIFIHAEGGLNQQRIAICNAVAVAKIMNATLILPVLKQDQIWKDQTKFEDIFDVDHFIDYLKDDVHIVRDIPDWFTEKTELFTSIRRTVKNIPKYAPAQFYIDNVLPRIKEKKIMALKPFVDRLGYDNVPTEINRLRCRVNYHALKFLPEIEEMADKLAARMRNRTGSLNPYMALHLRFEKGMVGLSFCDFVGTREEKAMMAAYRQKEWPRRYKNGSHLWQLALQKRKEGRCPLEPGEVAVILRAMGYPKETQIYVASGQVYGGKNRMAPLRNMFPNLLTKEELASKEEMDHFRKHVTSLAALDFLVCLKSDVFVMTHGGNFAKLIIGARRYMGHRLKSIKPDKGLMSKSFGDPYMGWAAFVEDVVITHQTRTGLPEETFPNYDLWENPLTPCMCQA</sequence>
<comment type="similarity">
    <text evidence="2">Belongs to the glycosyltransferase GT106 family.</text>
</comment>
<keyword evidence="6" id="KW-1133">Transmembrane helix</keyword>
<organism evidence="13">
    <name type="scientific">Ananas comosus var. bracteatus</name>
    <name type="common">red pineapple</name>
    <dbReference type="NCBI Taxonomy" id="296719"/>
    <lineage>
        <taxon>Eukaryota</taxon>
        <taxon>Viridiplantae</taxon>
        <taxon>Streptophyta</taxon>
        <taxon>Embryophyta</taxon>
        <taxon>Tracheophyta</taxon>
        <taxon>Spermatophyta</taxon>
        <taxon>Magnoliopsida</taxon>
        <taxon>Liliopsida</taxon>
        <taxon>Poales</taxon>
        <taxon>Bromeliaceae</taxon>
        <taxon>Bromelioideae</taxon>
        <taxon>Ananas</taxon>
    </lineage>
</organism>
<dbReference type="AlphaFoldDB" id="A0A6V7PA73"/>
<evidence type="ECO:0000256" key="9">
    <source>
        <dbReference type="ARBA" id="ARBA00023253"/>
    </source>
</evidence>
<evidence type="ECO:0000256" key="2">
    <source>
        <dbReference type="ARBA" id="ARBA00007737"/>
    </source>
</evidence>
<dbReference type="InterPro" id="IPR024709">
    <property type="entry name" value="FucosylTrfase_pln"/>
</dbReference>
<evidence type="ECO:0000256" key="8">
    <source>
        <dbReference type="ARBA" id="ARBA00023180"/>
    </source>
</evidence>
<proteinExistence type="inferred from homology"/>
<dbReference type="Gene3D" id="3.40.50.11350">
    <property type="match status" value="1"/>
</dbReference>
<dbReference type="EMBL" id="LR862146">
    <property type="protein sequence ID" value="CAD1827729.1"/>
    <property type="molecule type" value="Genomic_DNA"/>
</dbReference>
<evidence type="ECO:0000256" key="3">
    <source>
        <dbReference type="ARBA" id="ARBA00022676"/>
    </source>
</evidence>
<feature type="region of interest" description="Disordered" evidence="12">
    <location>
        <begin position="1"/>
        <end position="101"/>
    </location>
</feature>
<feature type="compositionally biased region" description="Pro residues" evidence="12">
    <location>
        <begin position="36"/>
        <end position="52"/>
    </location>
</feature>
<evidence type="ECO:0000256" key="1">
    <source>
        <dbReference type="ARBA" id="ARBA00004167"/>
    </source>
</evidence>
<reference evidence="13" key="1">
    <citation type="submission" date="2020-07" db="EMBL/GenBank/DDBJ databases">
        <authorList>
            <person name="Lin J."/>
        </authorList>
    </citation>
    <scope>NUCLEOTIDE SEQUENCE</scope>
</reference>
<evidence type="ECO:0000256" key="12">
    <source>
        <dbReference type="SAM" id="MobiDB-lite"/>
    </source>
</evidence>
<dbReference type="GO" id="GO:0016020">
    <property type="term" value="C:membrane"/>
    <property type="evidence" value="ECO:0007669"/>
    <property type="project" value="UniProtKB-SubCell"/>
</dbReference>
<keyword evidence="3" id="KW-0328">Glycosyltransferase</keyword>
<dbReference type="GO" id="GO:0016757">
    <property type="term" value="F:glycosyltransferase activity"/>
    <property type="evidence" value="ECO:0007669"/>
    <property type="project" value="UniProtKB-KW"/>
</dbReference>
<evidence type="ECO:0000256" key="7">
    <source>
        <dbReference type="ARBA" id="ARBA00023136"/>
    </source>
</evidence>
<evidence type="ECO:0000256" key="11">
    <source>
        <dbReference type="ARBA" id="ARBA00030350"/>
    </source>
</evidence>
<accession>A0A6V7PA73</accession>
<keyword evidence="9" id="KW-0294">Fucose metabolism</keyword>
<dbReference type="InterPro" id="IPR052272">
    <property type="entry name" value="GT106_glycosyltransferase"/>
</dbReference>
<keyword evidence="10" id="KW-0119">Carbohydrate metabolism</keyword>
<evidence type="ECO:0000256" key="5">
    <source>
        <dbReference type="ARBA" id="ARBA00022692"/>
    </source>
</evidence>